<feature type="compositionally biased region" description="Basic and acidic residues" evidence="5">
    <location>
        <begin position="110"/>
        <end position="122"/>
    </location>
</feature>
<evidence type="ECO:0000313" key="9">
    <source>
        <dbReference type="Proteomes" id="UP000298133"/>
    </source>
</evidence>
<evidence type="ECO:0000256" key="5">
    <source>
        <dbReference type="SAM" id="MobiDB-lite"/>
    </source>
</evidence>
<feature type="domain" description="Organic solvent tolerance-like N-terminal" evidence="6">
    <location>
        <begin position="129"/>
        <end position="258"/>
    </location>
</feature>
<evidence type="ECO:0000256" key="4">
    <source>
        <dbReference type="HAMAP-Rule" id="MF_01411"/>
    </source>
</evidence>
<comment type="subunit">
    <text evidence="4">Component of the lipopolysaccharide transport and assembly complex. Interacts with LptE and LptA.</text>
</comment>
<dbReference type="InterPro" id="IPR005653">
    <property type="entry name" value="OstA-like_N"/>
</dbReference>
<dbReference type="Pfam" id="PF03968">
    <property type="entry name" value="LptD_N"/>
    <property type="match status" value="1"/>
</dbReference>
<comment type="function">
    <text evidence="4">Together with LptE, is involved in the assembly of lipopolysaccharide (LPS) at the surface of the outer membrane.</text>
</comment>
<dbReference type="HAMAP" id="MF_01411">
    <property type="entry name" value="LPS_assembly_LptD"/>
    <property type="match status" value="1"/>
</dbReference>
<keyword evidence="2 4" id="KW-0472">Membrane</keyword>
<feature type="region of interest" description="Disordered" evidence="5">
    <location>
        <begin position="109"/>
        <end position="138"/>
    </location>
</feature>
<dbReference type="GO" id="GO:0015920">
    <property type="term" value="P:lipopolysaccharide transport"/>
    <property type="evidence" value="ECO:0007669"/>
    <property type="project" value="InterPro"/>
</dbReference>
<evidence type="ECO:0000256" key="1">
    <source>
        <dbReference type="ARBA" id="ARBA00022729"/>
    </source>
</evidence>
<dbReference type="InterPro" id="IPR007543">
    <property type="entry name" value="LptD_C"/>
</dbReference>
<sequence length="843" mass="95045" precursor="true">MLASKLLLRFPLTALFCVAALPAAVAATTDNQEWRCLAAANGWQCQTQTVARTVYPRPPQRLLEAQRAAAKNSDETRIAPNNNLDWVAIDQLPSARRAELPSHCCGEYVEPPRDYADAERDPSSAPLRVNADQTQASAEGQVTLSGDVQISQGYRQVRSDRAELNQTTRSVTLAGNVQLREPGLLLLGERADLNLASREVSIEQATYVIHDAGIRGSAAELTRSAAGELTIERASYTSCPPENNDWQLRTEQISIDQQGDFATVRDATLTVKELPIFYFPWLRFPISDNRSSGLLFPQISRNSRNGLDIAQPIYWNVAANYDMTFTPRLLTERGLSTAVEARHLNRWAATTVTGAFLADDAGGGDQPTSYRPSYEGENRSMVALEHHGDLGKVFTRINYNEVSDRDYLRDFGNQSLQVESQSYLNRSASIGYRGDIWQLALAVEDYQSITYQLDEQYHIVPQLSANGRYPLGGQWLLSLDNQFSEFRHDDGDRVSGSRLRSHYQLQWDRRWAWGYLQPSWGVHQLSYRLDAGSDTLPNDNPSITVPSASIDAGLYFDRNTTTATQTLEPRLFYLHNSFREQSELPDFDSLLMTPSYQALFRGNRFLGGDRIGDEQRLTAALTSRHLERATGRQLWQLSVAHSWSFQQPQVALLDPLGYSRYAEQSLAAELSGEIDQRWQYSADIAYDRDDHRVQRGSVALRYKEANGRLANLAYRYSQRSDASVMVEGQQLVYPQRIEQLDLSLVAPLFGNTRWVARWNRDLTNGRDIEVFAGLEYDSCCWRASLVARRHLERNDLLVQPQDGLEASNGILFQIQFKGLAGSSNRVDSTLSNGIYGYEKREEF</sequence>
<dbReference type="GO" id="GO:0009279">
    <property type="term" value="C:cell outer membrane"/>
    <property type="evidence" value="ECO:0007669"/>
    <property type="project" value="UniProtKB-SubCell"/>
</dbReference>
<comment type="caution">
    <text evidence="8">The sequence shown here is derived from an EMBL/GenBank/DDBJ whole genome shotgun (WGS) entry which is preliminary data.</text>
</comment>
<dbReference type="PANTHER" id="PTHR30189:SF1">
    <property type="entry name" value="LPS-ASSEMBLY PROTEIN LPTD"/>
    <property type="match status" value="1"/>
</dbReference>
<keyword evidence="3 4" id="KW-0998">Cell outer membrane</keyword>
<evidence type="ECO:0000259" key="6">
    <source>
        <dbReference type="Pfam" id="PF03968"/>
    </source>
</evidence>
<evidence type="ECO:0000313" key="8">
    <source>
        <dbReference type="EMBL" id="TFH67271.1"/>
    </source>
</evidence>
<evidence type="ECO:0000256" key="2">
    <source>
        <dbReference type="ARBA" id="ARBA00023136"/>
    </source>
</evidence>
<dbReference type="OrthoDB" id="9760225at2"/>
<gene>
    <name evidence="4" type="primary">lptD</name>
    <name evidence="8" type="ORF">E3W66_09645</name>
</gene>
<organism evidence="8 9">
    <name type="scientific">Gammaproteobacteria bacterium LSUCC0057</name>
    <dbReference type="NCBI Taxonomy" id="2559237"/>
    <lineage>
        <taxon>Bacteria</taxon>
        <taxon>Pseudomonadati</taxon>
        <taxon>Pseudomonadota</taxon>
        <taxon>Gammaproteobacteria</taxon>
        <taxon>Cellvibrionales</taxon>
        <taxon>Porticoccaceae</taxon>
        <taxon>SAR92 clade</taxon>
    </lineage>
</organism>
<keyword evidence="1 4" id="KW-0732">Signal</keyword>
<name>A0A4Y8UGL5_9GAMM</name>
<dbReference type="GO" id="GO:1990351">
    <property type="term" value="C:transporter complex"/>
    <property type="evidence" value="ECO:0007669"/>
    <property type="project" value="TreeGrafter"/>
</dbReference>
<proteinExistence type="inferred from homology"/>
<keyword evidence="9" id="KW-1185">Reference proteome</keyword>
<comment type="subcellular location">
    <subcellularLocation>
        <location evidence="4">Cell outer membrane</location>
    </subcellularLocation>
</comment>
<protein>
    <recommendedName>
        <fullName evidence="4">LPS-assembly protein LptD</fullName>
    </recommendedName>
</protein>
<evidence type="ECO:0000256" key="3">
    <source>
        <dbReference type="ARBA" id="ARBA00023237"/>
    </source>
</evidence>
<dbReference type="InterPro" id="IPR050218">
    <property type="entry name" value="LptD"/>
</dbReference>
<dbReference type="Gene3D" id="2.60.450.10">
    <property type="entry name" value="Lipopolysaccharide (LPS) transport protein A like domain"/>
    <property type="match status" value="1"/>
</dbReference>
<comment type="caution">
    <text evidence="4">Lacks conserved residue(s) required for the propagation of feature annotation.</text>
</comment>
<evidence type="ECO:0000259" key="7">
    <source>
        <dbReference type="Pfam" id="PF04453"/>
    </source>
</evidence>
<feature type="signal peptide" evidence="4">
    <location>
        <begin position="1"/>
        <end position="26"/>
    </location>
</feature>
<dbReference type="Pfam" id="PF04453">
    <property type="entry name" value="LptD"/>
    <property type="match status" value="1"/>
</dbReference>
<feature type="domain" description="LptD C-terminal" evidence="7">
    <location>
        <begin position="378"/>
        <end position="748"/>
    </location>
</feature>
<feature type="chain" id="PRO_5021521059" description="LPS-assembly protein LptD" evidence="4">
    <location>
        <begin position="27"/>
        <end position="843"/>
    </location>
</feature>
<dbReference type="PANTHER" id="PTHR30189">
    <property type="entry name" value="LPS-ASSEMBLY PROTEIN"/>
    <property type="match status" value="1"/>
</dbReference>
<dbReference type="EMBL" id="SPIA01000004">
    <property type="protein sequence ID" value="TFH67271.1"/>
    <property type="molecule type" value="Genomic_DNA"/>
</dbReference>
<comment type="similarity">
    <text evidence="4">Belongs to the LptD family.</text>
</comment>
<dbReference type="InterPro" id="IPR020889">
    <property type="entry name" value="LipoPS_assembly_LptD"/>
</dbReference>
<dbReference type="AlphaFoldDB" id="A0A4Y8UGL5"/>
<accession>A0A4Y8UGL5</accession>
<dbReference type="GO" id="GO:0043165">
    <property type="term" value="P:Gram-negative-bacterium-type cell outer membrane assembly"/>
    <property type="evidence" value="ECO:0007669"/>
    <property type="project" value="UniProtKB-UniRule"/>
</dbReference>
<reference evidence="8 9" key="1">
    <citation type="submission" date="2019-03" db="EMBL/GenBank/DDBJ databases">
        <title>Draft genome of Gammaproteobacteria bacterium LSUCC0057, a member of the SAR92 clade.</title>
        <authorList>
            <person name="Lanclos V.C."/>
            <person name="Doiron C."/>
            <person name="Henson M.W."/>
            <person name="Thrash J.C."/>
        </authorList>
    </citation>
    <scope>NUCLEOTIDE SEQUENCE [LARGE SCALE GENOMIC DNA]</scope>
    <source>
        <strain evidence="8 9">LSUCC0057</strain>
    </source>
</reference>
<dbReference type="Proteomes" id="UP000298133">
    <property type="component" value="Unassembled WGS sequence"/>
</dbReference>